<dbReference type="CDD" id="cd17535">
    <property type="entry name" value="REC_NarL-like"/>
    <property type="match status" value="1"/>
</dbReference>
<feature type="transmembrane region" description="Helical" evidence="3">
    <location>
        <begin position="207"/>
        <end position="229"/>
    </location>
</feature>
<feature type="modified residue" description="4-aspartylphosphate" evidence="2">
    <location>
        <position position="54"/>
    </location>
</feature>
<dbReference type="Pfam" id="PF00072">
    <property type="entry name" value="Response_reg"/>
    <property type="match status" value="1"/>
</dbReference>
<dbReference type="Gene3D" id="3.40.50.2300">
    <property type="match status" value="1"/>
</dbReference>
<keyword evidence="3" id="KW-1133">Transmembrane helix</keyword>
<proteinExistence type="predicted"/>
<sequence>MIRILVVDDQKTVHQALKGYLDTEPDLEIIGFATNGHEAVAQVEKLNPDLVLMDIEMPGTNGLEATRIISERFLSSKVLMLTSYDDEQYLNCALQMGAKGYLLKTTPARELAMAIRYAYKGYFQLSPDLIEKYVSKIPRLQADSKENNRLKEALKLQIQTPEKIKKEIKKILDRENRVSVAQYTNLQIKVDNLSHLSRRLEKQIASLYKFFFVNVFLIILIMLGTLYVFTQTL</sequence>
<dbReference type="AlphaFoldDB" id="A0A1U7HG90"/>
<dbReference type="PANTHER" id="PTHR43214:SF43">
    <property type="entry name" value="TWO-COMPONENT RESPONSE REGULATOR"/>
    <property type="match status" value="1"/>
</dbReference>
<evidence type="ECO:0000313" key="5">
    <source>
        <dbReference type="EMBL" id="OKH22548.1"/>
    </source>
</evidence>
<dbReference type="InterPro" id="IPR058245">
    <property type="entry name" value="NreC/VraR/RcsB-like_REC"/>
</dbReference>
<dbReference type="SMART" id="SM00448">
    <property type="entry name" value="REC"/>
    <property type="match status" value="1"/>
</dbReference>
<keyword evidence="1" id="KW-0238">DNA-binding</keyword>
<dbReference type="InterPro" id="IPR001789">
    <property type="entry name" value="Sig_transdc_resp-reg_receiver"/>
</dbReference>
<organism evidence="5 6">
    <name type="scientific">Hydrococcus rivularis NIES-593</name>
    <dbReference type="NCBI Taxonomy" id="1921803"/>
    <lineage>
        <taxon>Bacteria</taxon>
        <taxon>Bacillati</taxon>
        <taxon>Cyanobacteriota</taxon>
        <taxon>Cyanophyceae</taxon>
        <taxon>Pleurocapsales</taxon>
        <taxon>Hydrococcaceae</taxon>
        <taxon>Hydrococcus</taxon>
    </lineage>
</organism>
<protein>
    <recommendedName>
        <fullName evidence="4">Response regulatory domain-containing protein</fullName>
    </recommendedName>
</protein>
<dbReference type="OrthoDB" id="9790669at2"/>
<comment type="caution">
    <text evidence="5">The sequence shown here is derived from an EMBL/GenBank/DDBJ whole genome shotgun (WGS) entry which is preliminary data.</text>
</comment>
<evidence type="ECO:0000259" key="4">
    <source>
        <dbReference type="PROSITE" id="PS50110"/>
    </source>
</evidence>
<reference evidence="5 6" key="1">
    <citation type="submission" date="2016-11" db="EMBL/GenBank/DDBJ databases">
        <title>Draft Genome Sequences of Nine Cyanobacterial Strains from Diverse Habitats.</title>
        <authorList>
            <person name="Zhu T."/>
            <person name="Hou S."/>
            <person name="Lu X."/>
            <person name="Hess W.R."/>
        </authorList>
    </citation>
    <scope>NUCLEOTIDE SEQUENCE [LARGE SCALE GENOMIC DNA]</scope>
    <source>
        <strain evidence="5 6">NIES-593</strain>
    </source>
</reference>
<name>A0A1U7HG90_9CYAN</name>
<keyword evidence="3" id="KW-0812">Transmembrane</keyword>
<dbReference type="InterPro" id="IPR011006">
    <property type="entry name" value="CheY-like_superfamily"/>
</dbReference>
<dbReference type="SUPFAM" id="SSF52172">
    <property type="entry name" value="CheY-like"/>
    <property type="match status" value="1"/>
</dbReference>
<dbReference type="GO" id="GO:0003677">
    <property type="term" value="F:DNA binding"/>
    <property type="evidence" value="ECO:0007669"/>
    <property type="project" value="UniProtKB-KW"/>
</dbReference>
<dbReference type="GO" id="GO:0000160">
    <property type="term" value="P:phosphorelay signal transduction system"/>
    <property type="evidence" value="ECO:0007669"/>
    <property type="project" value="InterPro"/>
</dbReference>
<dbReference type="PANTHER" id="PTHR43214">
    <property type="entry name" value="TWO-COMPONENT RESPONSE REGULATOR"/>
    <property type="match status" value="1"/>
</dbReference>
<dbReference type="InterPro" id="IPR039420">
    <property type="entry name" value="WalR-like"/>
</dbReference>
<accession>A0A1U7HG90</accession>
<evidence type="ECO:0000256" key="1">
    <source>
        <dbReference type="ARBA" id="ARBA00023125"/>
    </source>
</evidence>
<dbReference type="EMBL" id="MRCB01000013">
    <property type="protein sequence ID" value="OKH22548.1"/>
    <property type="molecule type" value="Genomic_DNA"/>
</dbReference>
<keyword evidence="6" id="KW-1185">Reference proteome</keyword>
<evidence type="ECO:0000313" key="6">
    <source>
        <dbReference type="Proteomes" id="UP000186868"/>
    </source>
</evidence>
<dbReference type="RefSeq" id="WP_073599843.1">
    <property type="nucleotide sequence ID" value="NZ_MRCB01000013.1"/>
</dbReference>
<gene>
    <name evidence="5" type="ORF">NIES593_12180</name>
</gene>
<dbReference type="Proteomes" id="UP000186868">
    <property type="component" value="Unassembled WGS sequence"/>
</dbReference>
<evidence type="ECO:0000256" key="2">
    <source>
        <dbReference type="PROSITE-ProRule" id="PRU00169"/>
    </source>
</evidence>
<evidence type="ECO:0000256" key="3">
    <source>
        <dbReference type="SAM" id="Phobius"/>
    </source>
</evidence>
<dbReference type="STRING" id="1921803.NIES593_12180"/>
<keyword evidence="2" id="KW-0597">Phosphoprotein</keyword>
<dbReference type="PROSITE" id="PS50110">
    <property type="entry name" value="RESPONSE_REGULATORY"/>
    <property type="match status" value="1"/>
</dbReference>
<keyword evidence="3" id="KW-0472">Membrane</keyword>
<feature type="domain" description="Response regulatory" evidence="4">
    <location>
        <begin position="3"/>
        <end position="119"/>
    </location>
</feature>